<name>A0A9Q6EL13_NOSLI</name>
<dbReference type="RefSeq" id="WP_099069368.1">
    <property type="nucleotide sequence ID" value="NZ_LAHD01000038.1"/>
</dbReference>
<accession>A0A9Q6EL13</accession>
<comment type="caution">
    <text evidence="2">The sequence shown here is derived from an EMBL/GenBank/DDBJ whole genome shotgun (WGS) entry which is preliminary data.</text>
</comment>
<evidence type="ECO:0000313" key="3">
    <source>
        <dbReference type="Proteomes" id="UP000222310"/>
    </source>
</evidence>
<dbReference type="EMBL" id="LAHD01000038">
    <property type="protein sequence ID" value="PHK03443.1"/>
    <property type="molecule type" value="Genomic_DNA"/>
</dbReference>
<evidence type="ECO:0000313" key="2">
    <source>
        <dbReference type="EMBL" id="PHK03443.1"/>
    </source>
</evidence>
<feature type="signal peptide" evidence="1">
    <location>
        <begin position="1"/>
        <end position="22"/>
    </location>
</feature>
<sequence>MNLKILALALATLIGISAKTIAQTLNRAAPLEFQGRYLVSISDADMLASAYVDGKLGPREGRDAISVIPLAGKHIRDLRAYEAEASNSVAGPPGAVAVTPDGRYALVVETLEQRPEGDWQKQTFADLKHGKRLLLFDLSNPTRPTQVQEVAIAERPTSVSINGDGSLVSVTFHPKGAGVKTPIALIPLTNGRLGQPIYPPVSSLPPGQELIHTTWHPTQNTLALVNTNAAEISFAKVVTKDGNLGLESWGNIVKIEKAPYIARFTPDGRHLIVNNLFWGADVQGTWNEAPRGSVVSIRLEAGTQTDGSPRHALVSRAMTSVSPEGLTVSPNGRYVVTTNLERSYLPYNDNRITWFSSLTLMTLDPQTGQLNRVADYPFDGILPEAAAFDASSQYLAVVNYDHFDDRIKGGSIDFWRIASDPLNPQPQLVQTRYSIPVTRGAHSMVLVP</sequence>
<feature type="chain" id="PRO_5040375188" description="Lactonase family protein" evidence="1">
    <location>
        <begin position="23"/>
        <end position="448"/>
    </location>
</feature>
<dbReference type="SUPFAM" id="SSF75011">
    <property type="entry name" value="3-carboxy-cis,cis-mucoante lactonizing enzyme"/>
    <property type="match status" value="1"/>
</dbReference>
<keyword evidence="1" id="KW-0732">Signal</keyword>
<gene>
    <name evidence="2" type="ORF">VF08_15240</name>
</gene>
<dbReference type="Gene3D" id="2.130.10.10">
    <property type="entry name" value="YVTN repeat-like/Quinoprotein amine dehydrogenase"/>
    <property type="match status" value="2"/>
</dbReference>
<organism evidence="2 3">
    <name type="scientific">Nostoc linckia z8</name>
    <dbReference type="NCBI Taxonomy" id="1628746"/>
    <lineage>
        <taxon>Bacteria</taxon>
        <taxon>Bacillati</taxon>
        <taxon>Cyanobacteriota</taxon>
        <taxon>Cyanophyceae</taxon>
        <taxon>Nostocales</taxon>
        <taxon>Nostocaceae</taxon>
        <taxon>Nostoc</taxon>
    </lineage>
</organism>
<evidence type="ECO:0000256" key="1">
    <source>
        <dbReference type="SAM" id="SignalP"/>
    </source>
</evidence>
<dbReference type="Proteomes" id="UP000222310">
    <property type="component" value="Unassembled WGS sequence"/>
</dbReference>
<reference evidence="2 3" key="1">
    <citation type="submission" date="2015-02" db="EMBL/GenBank/DDBJ databases">
        <title>Nostoc linckia genome annotation.</title>
        <authorList>
            <person name="Zhou Z."/>
        </authorList>
    </citation>
    <scope>NUCLEOTIDE SEQUENCE [LARGE SCALE GENOMIC DNA]</scope>
    <source>
        <strain evidence="3">z8</strain>
    </source>
</reference>
<evidence type="ECO:0008006" key="4">
    <source>
        <dbReference type="Google" id="ProtNLM"/>
    </source>
</evidence>
<proteinExistence type="predicted"/>
<dbReference type="InterPro" id="IPR015943">
    <property type="entry name" value="WD40/YVTN_repeat-like_dom_sf"/>
</dbReference>
<dbReference type="GeneID" id="57096352"/>
<protein>
    <recommendedName>
        <fullName evidence="4">Lactonase family protein</fullName>
    </recommendedName>
</protein>
<dbReference type="AlphaFoldDB" id="A0A9Q6EL13"/>